<evidence type="ECO:0008006" key="3">
    <source>
        <dbReference type="Google" id="ProtNLM"/>
    </source>
</evidence>
<dbReference type="eggNOG" id="COG4276">
    <property type="taxonomic scope" value="Bacteria"/>
</dbReference>
<organism evidence="1 2">
    <name type="scientific">Mucilaginibacter paludis DSM 18603</name>
    <dbReference type="NCBI Taxonomy" id="714943"/>
    <lineage>
        <taxon>Bacteria</taxon>
        <taxon>Pseudomonadati</taxon>
        <taxon>Bacteroidota</taxon>
        <taxon>Sphingobacteriia</taxon>
        <taxon>Sphingobacteriales</taxon>
        <taxon>Sphingobacteriaceae</taxon>
        <taxon>Mucilaginibacter</taxon>
    </lineage>
</organism>
<name>H1YDL5_9SPHI</name>
<dbReference type="Proteomes" id="UP000002774">
    <property type="component" value="Chromosome"/>
</dbReference>
<gene>
    <name evidence="1" type="ORF">Mucpa_6653</name>
</gene>
<dbReference type="CDD" id="cd07820">
    <property type="entry name" value="SRPBCC_3"/>
    <property type="match status" value="1"/>
</dbReference>
<dbReference type="EMBL" id="CM001403">
    <property type="protein sequence ID" value="EHQ30704.1"/>
    <property type="molecule type" value="Genomic_DNA"/>
</dbReference>
<accession>H1YDL5</accession>
<dbReference type="HOGENOM" id="CLU_112936_0_0_10"/>
<protein>
    <recommendedName>
        <fullName evidence="3">Cell division protein</fullName>
    </recommendedName>
</protein>
<sequence>MPTIKIETQIKAPAYRCFDLSRDVDLHLASTRQTGETAIAGKTSGLIELNETVTWRARHFGVWQNLTSKITVMERPLFFVDEMVDGAFKSFRHEHHFFEAGVFTNMTDVFIFESPFGILGKIANALFLKQYMANLLIKRNAIIKQFAENGELQNKDHA</sequence>
<keyword evidence="2" id="KW-1185">Reference proteome</keyword>
<dbReference type="STRING" id="714943.Mucpa_6653"/>
<dbReference type="Gene3D" id="3.30.530.20">
    <property type="match status" value="1"/>
</dbReference>
<proteinExistence type="predicted"/>
<evidence type="ECO:0000313" key="1">
    <source>
        <dbReference type="EMBL" id="EHQ30704.1"/>
    </source>
</evidence>
<dbReference type="AlphaFoldDB" id="H1YDL5"/>
<dbReference type="RefSeq" id="WP_008512636.1">
    <property type="nucleotide sequence ID" value="NZ_CM001403.1"/>
</dbReference>
<evidence type="ECO:0000313" key="2">
    <source>
        <dbReference type="Proteomes" id="UP000002774"/>
    </source>
</evidence>
<dbReference type="InterPro" id="IPR023393">
    <property type="entry name" value="START-like_dom_sf"/>
</dbReference>
<dbReference type="OrthoDB" id="9801773at2"/>
<dbReference type="SUPFAM" id="SSF55961">
    <property type="entry name" value="Bet v1-like"/>
    <property type="match status" value="1"/>
</dbReference>
<reference evidence="1" key="1">
    <citation type="submission" date="2011-09" db="EMBL/GenBank/DDBJ databases">
        <title>The permanent draft genome of Mucilaginibacter paludis DSM 18603.</title>
        <authorList>
            <consortium name="US DOE Joint Genome Institute (JGI-PGF)"/>
            <person name="Lucas S."/>
            <person name="Han J."/>
            <person name="Lapidus A."/>
            <person name="Bruce D."/>
            <person name="Goodwin L."/>
            <person name="Pitluck S."/>
            <person name="Peters L."/>
            <person name="Kyrpides N."/>
            <person name="Mavromatis K."/>
            <person name="Ivanova N."/>
            <person name="Mikhailova N."/>
            <person name="Held B."/>
            <person name="Detter J.C."/>
            <person name="Tapia R."/>
            <person name="Han C."/>
            <person name="Land M."/>
            <person name="Hauser L."/>
            <person name="Markowitz V."/>
            <person name="Cheng J.-F."/>
            <person name="Hugenholtz P."/>
            <person name="Woyke T."/>
            <person name="Wu D."/>
            <person name="Tindall B."/>
            <person name="Brambilla E."/>
            <person name="Klenk H.-P."/>
            <person name="Eisen J.A."/>
        </authorList>
    </citation>
    <scope>NUCLEOTIDE SEQUENCE [LARGE SCALE GENOMIC DNA]</scope>
    <source>
        <strain evidence="1">DSM 18603</strain>
    </source>
</reference>